<keyword evidence="6" id="KW-0067">ATP-binding</keyword>
<dbReference type="GO" id="GO:0005978">
    <property type="term" value="P:glycogen biosynthetic process"/>
    <property type="evidence" value="ECO:0007669"/>
    <property type="project" value="UniProtKB-KW"/>
</dbReference>
<dbReference type="GO" id="GO:0008878">
    <property type="term" value="F:glucose-1-phosphate adenylyltransferase activity"/>
    <property type="evidence" value="ECO:0007669"/>
    <property type="project" value="InterPro"/>
</dbReference>
<evidence type="ECO:0000256" key="8">
    <source>
        <dbReference type="ARBA" id="ARBA00023277"/>
    </source>
</evidence>
<organism evidence="12 13">
    <name type="scientific">Actinophytocola oryzae</name>
    <dbReference type="NCBI Taxonomy" id="502181"/>
    <lineage>
        <taxon>Bacteria</taxon>
        <taxon>Bacillati</taxon>
        <taxon>Actinomycetota</taxon>
        <taxon>Actinomycetes</taxon>
        <taxon>Pseudonocardiales</taxon>
        <taxon>Pseudonocardiaceae</taxon>
    </lineage>
</organism>
<keyword evidence="4 12" id="KW-0548">Nucleotidyltransferase</keyword>
<dbReference type="AlphaFoldDB" id="A0A4R7V629"/>
<dbReference type="CDD" id="cd02508">
    <property type="entry name" value="ADP_Glucose_PP"/>
    <property type="match status" value="1"/>
</dbReference>
<dbReference type="Gene3D" id="3.90.550.10">
    <property type="entry name" value="Spore Coat Polysaccharide Biosynthesis Protein SpsA, Chain A"/>
    <property type="match status" value="1"/>
</dbReference>
<keyword evidence="8" id="KW-0119">Carbohydrate metabolism</keyword>
<dbReference type="InterPro" id="IPR056818">
    <property type="entry name" value="GlmU/GlgC-like_hexapep"/>
</dbReference>
<evidence type="ECO:0000313" key="12">
    <source>
        <dbReference type="EMBL" id="TDV44274.1"/>
    </source>
</evidence>
<accession>A0A4R7V629</accession>
<keyword evidence="5" id="KW-0547">Nucleotide-binding</keyword>
<keyword evidence="7" id="KW-0320">Glycogen biosynthesis</keyword>
<dbReference type="InterPro" id="IPR029044">
    <property type="entry name" value="Nucleotide-diphossugar_trans"/>
</dbReference>
<comment type="caution">
    <text evidence="12">The sequence shown here is derived from an EMBL/GenBank/DDBJ whole genome shotgun (WGS) entry which is preliminary data.</text>
</comment>
<feature type="domain" description="Glucose-1-phosphate adenylyltransferase/Bifunctional protein GlmU-like C-terminal hexapeptide" evidence="11">
    <location>
        <begin position="304"/>
        <end position="361"/>
    </location>
</feature>
<evidence type="ECO:0000259" key="10">
    <source>
        <dbReference type="Pfam" id="PF00483"/>
    </source>
</evidence>
<dbReference type="Pfam" id="PF24894">
    <property type="entry name" value="Hexapep_GlmU"/>
    <property type="match status" value="1"/>
</dbReference>
<proteinExistence type="inferred from homology"/>
<evidence type="ECO:0000256" key="3">
    <source>
        <dbReference type="ARBA" id="ARBA00022679"/>
    </source>
</evidence>
<gene>
    <name evidence="12" type="ORF">CLV71_114184</name>
</gene>
<dbReference type="InterPro" id="IPR011831">
    <property type="entry name" value="ADP-Glc_PPase"/>
</dbReference>
<evidence type="ECO:0000256" key="2">
    <source>
        <dbReference type="ARBA" id="ARBA00022600"/>
    </source>
</evidence>
<evidence type="ECO:0000256" key="1">
    <source>
        <dbReference type="ARBA" id="ARBA00010443"/>
    </source>
</evidence>
<keyword evidence="2" id="KW-0321">Glycogen metabolism</keyword>
<evidence type="ECO:0000256" key="5">
    <source>
        <dbReference type="ARBA" id="ARBA00022741"/>
    </source>
</evidence>
<dbReference type="PANTHER" id="PTHR43523">
    <property type="entry name" value="GLUCOSE-1-PHOSPHATE ADENYLYLTRANSFERASE-RELATED"/>
    <property type="match status" value="1"/>
</dbReference>
<dbReference type="Proteomes" id="UP000294927">
    <property type="component" value="Unassembled WGS sequence"/>
</dbReference>
<dbReference type="OrthoDB" id="9801810at2"/>
<evidence type="ECO:0000256" key="9">
    <source>
        <dbReference type="SAM" id="MobiDB-lite"/>
    </source>
</evidence>
<dbReference type="EMBL" id="SOCP01000014">
    <property type="protein sequence ID" value="TDV44274.1"/>
    <property type="molecule type" value="Genomic_DNA"/>
</dbReference>
<dbReference type="Gene3D" id="2.160.10.10">
    <property type="entry name" value="Hexapeptide repeat proteins"/>
    <property type="match status" value="1"/>
</dbReference>
<comment type="similarity">
    <text evidence="1">Belongs to the bacterial/plant glucose-1-phosphate adenylyltransferase family.</text>
</comment>
<dbReference type="PROSITE" id="PS00808">
    <property type="entry name" value="ADP_GLC_PYROPHOSPH_1"/>
    <property type="match status" value="1"/>
</dbReference>
<name>A0A4R7V629_9PSEU</name>
<keyword evidence="13" id="KW-1185">Reference proteome</keyword>
<evidence type="ECO:0000259" key="11">
    <source>
        <dbReference type="Pfam" id="PF24894"/>
    </source>
</evidence>
<evidence type="ECO:0000256" key="6">
    <source>
        <dbReference type="ARBA" id="ARBA00022840"/>
    </source>
</evidence>
<dbReference type="PANTHER" id="PTHR43523:SF2">
    <property type="entry name" value="GLUCOSE-1-PHOSPHATE ADENYLYLTRANSFERASE"/>
    <property type="match status" value="1"/>
</dbReference>
<dbReference type="Pfam" id="PF00483">
    <property type="entry name" value="NTP_transferase"/>
    <property type="match status" value="1"/>
</dbReference>
<dbReference type="SUPFAM" id="SSF53448">
    <property type="entry name" value="Nucleotide-diphospho-sugar transferases"/>
    <property type="match status" value="1"/>
</dbReference>
<dbReference type="InterPro" id="IPR011004">
    <property type="entry name" value="Trimer_LpxA-like_sf"/>
</dbReference>
<evidence type="ECO:0000313" key="13">
    <source>
        <dbReference type="Proteomes" id="UP000294927"/>
    </source>
</evidence>
<dbReference type="GO" id="GO:0005524">
    <property type="term" value="F:ATP binding"/>
    <property type="evidence" value="ECO:0007669"/>
    <property type="project" value="UniProtKB-KW"/>
</dbReference>
<feature type="region of interest" description="Disordered" evidence="9">
    <location>
        <begin position="381"/>
        <end position="408"/>
    </location>
</feature>
<dbReference type="RefSeq" id="WP_133906701.1">
    <property type="nucleotide sequence ID" value="NZ_SOCP01000014.1"/>
</dbReference>
<dbReference type="SUPFAM" id="SSF51161">
    <property type="entry name" value="Trimeric LpxA-like enzymes"/>
    <property type="match status" value="1"/>
</dbReference>
<reference evidence="12 13" key="1">
    <citation type="submission" date="2019-03" db="EMBL/GenBank/DDBJ databases">
        <title>Genomic Encyclopedia of Archaeal and Bacterial Type Strains, Phase II (KMG-II): from individual species to whole genera.</title>
        <authorList>
            <person name="Goeker M."/>
        </authorList>
    </citation>
    <scope>NUCLEOTIDE SEQUENCE [LARGE SCALE GENOMIC DNA]</scope>
    <source>
        <strain evidence="12 13">DSM 45499</strain>
    </source>
</reference>
<dbReference type="InterPro" id="IPR005836">
    <property type="entry name" value="ADP_Glu_pyroP_CS"/>
</dbReference>
<sequence length="408" mass="43449">MTRPPRVLCIVLAGGKGSRLGPLTEGRAKPSLPVGGHYRLIDISLSNAAHSGLTEVWVLQQYEPHLLNEHLANGRPWDLDRTRGGFRILPPFQGEGQDGFAGGNADALAENWSIIEAAEPDVVLVCSADHLFRFDYRGAVEAHVDGGVDATLVTTTLPPGEDASRYMLVHTDGDRVRDVAYKPDSPDGRQVSTEVFLYQPKALGNHLRELSRSGENLGDYGERLLPRMIEAGSVSSVDHDGYWRDLGTPAAYLAGNLDLLADRPKMRMDDPSWAMLTSMPSRAPARVNGQAKLDRAWLSPGSRVAGTVVNSVIGPGAVVERGAEVRHSVLMGDVTVRSGASVAKSVLSEGVTVGRGAHVGSPRATNPVLIGAHRRIAADAEVPTGTHLPPTAPHGLLRPREADSSAGG</sequence>
<feature type="domain" description="Nucleotidyl transferase" evidence="10">
    <location>
        <begin position="10"/>
        <end position="260"/>
    </location>
</feature>
<feature type="compositionally biased region" description="Basic and acidic residues" evidence="9">
    <location>
        <begin position="398"/>
        <end position="408"/>
    </location>
</feature>
<protein>
    <submittedName>
        <fullName evidence="12">Glucose-1-phosphate adenylyltransferase</fullName>
    </submittedName>
</protein>
<evidence type="ECO:0000256" key="7">
    <source>
        <dbReference type="ARBA" id="ARBA00023056"/>
    </source>
</evidence>
<keyword evidence="3 12" id="KW-0808">Transferase</keyword>
<dbReference type="InterPro" id="IPR005835">
    <property type="entry name" value="NTP_transferase_dom"/>
</dbReference>
<evidence type="ECO:0000256" key="4">
    <source>
        <dbReference type="ARBA" id="ARBA00022695"/>
    </source>
</evidence>